<dbReference type="InterPro" id="IPR035979">
    <property type="entry name" value="RBD_domain_sf"/>
</dbReference>
<feature type="compositionally biased region" description="Polar residues" evidence="2">
    <location>
        <begin position="185"/>
        <end position="197"/>
    </location>
</feature>
<dbReference type="InterPro" id="IPR050502">
    <property type="entry name" value="Euk_RNA-bind_prot"/>
</dbReference>
<dbReference type="GO" id="GO:0005634">
    <property type="term" value="C:nucleus"/>
    <property type="evidence" value="ECO:0007669"/>
    <property type="project" value="TreeGrafter"/>
</dbReference>
<evidence type="ECO:0000313" key="4">
    <source>
        <dbReference type="EMBL" id="KAE8251443.1"/>
    </source>
</evidence>
<comment type="caution">
    <text evidence="4">The sequence shown here is derived from an EMBL/GenBank/DDBJ whole genome shotgun (WGS) entry which is preliminary data.</text>
</comment>
<dbReference type="Gene3D" id="3.30.70.330">
    <property type="match status" value="2"/>
</dbReference>
<dbReference type="PANTHER" id="PTHR48025">
    <property type="entry name" value="OS02G0815200 PROTEIN"/>
    <property type="match status" value="1"/>
</dbReference>
<dbReference type="AlphaFoldDB" id="A0A177T8H3"/>
<dbReference type="InterPro" id="IPR000504">
    <property type="entry name" value="RRM_dom"/>
</dbReference>
<evidence type="ECO:0000259" key="3">
    <source>
        <dbReference type="PROSITE" id="PS50102"/>
    </source>
</evidence>
<organism evidence="4 5">
    <name type="scientific">Tilletia indica</name>
    <dbReference type="NCBI Taxonomy" id="43049"/>
    <lineage>
        <taxon>Eukaryota</taxon>
        <taxon>Fungi</taxon>
        <taxon>Dikarya</taxon>
        <taxon>Basidiomycota</taxon>
        <taxon>Ustilaginomycotina</taxon>
        <taxon>Exobasidiomycetes</taxon>
        <taxon>Tilletiales</taxon>
        <taxon>Tilletiaceae</taxon>
        <taxon>Tilletia</taxon>
    </lineage>
</organism>
<feature type="domain" description="RRM" evidence="3">
    <location>
        <begin position="202"/>
        <end position="278"/>
    </location>
</feature>
<gene>
    <name evidence="4" type="ORF">A4X13_0g3992</name>
</gene>
<accession>A0A177T8H3</accession>
<dbReference type="SMART" id="SM00360">
    <property type="entry name" value="RRM"/>
    <property type="match status" value="2"/>
</dbReference>
<evidence type="ECO:0000313" key="5">
    <source>
        <dbReference type="Proteomes" id="UP000077521"/>
    </source>
</evidence>
<reference evidence="4" key="2">
    <citation type="journal article" date="2019" name="IMA Fungus">
        <title>Genome sequencing and comparison of five Tilletia species to identify candidate genes for the detection of regulated species infecting wheat.</title>
        <authorList>
            <person name="Nguyen H.D.T."/>
            <person name="Sultana T."/>
            <person name="Kesanakurti P."/>
            <person name="Hambleton S."/>
        </authorList>
    </citation>
    <scope>NUCLEOTIDE SEQUENCE</scope>
    <source>
        <strain evidence="4">DAOMC 236416</strain>
    </source>
</reference>
<keyword evidence="5" id="KW-1185">Reference proteome</keyword>
<proteinExistence type="predicted"/>
<evidence type="ECO:0000256" key="1">
    <source>
        <dbReference type="ARBA" id="ARBA00022884"/>
    </source>
</evidence>
<dbReference type="OrthoDB" id="439808at2759"/>
<protein>
    <recommendedName>
        <fullName evidence="3">RRM domain-containing protein</fullName>
    </recommendedName>
</protein>
<feature type="domain" description="RRM" evidence="3">
    <location>
        <begin position="34"/>
        <end position="110"/>
    </location>
</feature>
<feature type="region of interest" description="Disordered" evidence="2">
    <location>
        <begin position="1"/>
        <end position="32"/>
    </location>
</feature>
<dbReference type="PROSITE" id="PS50102">
    <property type="entry name" value="RRM"/>
    <property type="match status" value="2"/>
</dbReference>
<feature type="compositionally biased region" description="Gly residues" evidence="2">
    <location>
        <begin position="122"/>
        <end position="162"/>
    </location>
</feature>
<dbReference type="InterPro" id="IPR012677">
    <property type="entry name" value="Nucleotide-bd_a/b_plait_sf"/>
</dbReference>
<feature type="compositionally biased region" description="Low complexity" evidence="2">
    <location>
        <begin position="11"/>
        <end position="27"/>
    </location>
</feature>
<evidence type="ECO:0000256" key="2">
    <source>
        <dbReference type="SAM" id="MobiDB-lite"/>
    </source>
</evidence>
<feature type="region of interest" description="Disordered" evidence="2">
    <location>
        <begin position="105"/>
        <end position="197"/>
    </location>
</feature>
<dbReference type="Pfam" id="PF00076">
    <property type="entry name" value="RRM_1"/>
    <property type="match status" value="2"/>
</dbReference>
<feature type="compositionally biased region" description="Low complexity" evidence="2">
    <location>
        <begin position="292"/>
        <end position="309"/>
    </location>
</feature>
<dbReference type="EMBL" id="LWDF02000246">
    <property type="protein sequence ID" value="KAE8251443.1"/>
    <property type="molecule type" value="Genomic_DNA"/>
</dbReference>
<feature type="compositionally biased region" description="Low complexity" evidence="2">
    <location>
        <begin position="163"/>
        <end position="173"/>
    </location>
</feature>
<dbReference type="SUPFAM" id="SSF54928">
    <property type="entry name" value="RNA-binding domain, RBD"/>
    <property type="match status" value="2"/>
</dbReference>
<dbReference type="Proteomes" id="UP000077521">
    <property type="component" value="Unassembled WGS sequence"/>
</dbReference>
<dbReference type="PANTHER" id="PTHR48025:SF1">
    <property type="entry name" value="RRM DOMAIN-CONTAINING PROTEIN"/>
    <property type="match status" value="1"/>
</dbReference>
<name>A0A177T8H3_9BASI</name>
<reference evidence="4" key="1">
    <citation type="submission" date="2016-04" db="EMBL/GenBank/DDBJ databases">
        <authorList>
            <person name="Nguyen H.D."/>
            <person name="Samba Siva P."/>
            <person name="Cullis J."/>
            <person name="Levesque C.A."/>
            <person name="Hambleton S."/>
        </authorList>
    </citation>
    <scope>NUCLEOTIDE SEQUENCE</scope>
    <source>
        <strain evidence="4">DAOMC 236416</strain>
    </source>
</reference>
<sequence length="309" mass="31012">MSDSAAPIDSATPTQAPPTTTQGGAATNPEDAKKQVFVGNLAFATTEADLKSLFQEAGSVASAQIITRGTRSLGYAFVTFNTEADASNAVQTLNKREVAGREINVEGAKPQSASNNQKANGGAAGAGGEEGAAKGGRGAGGRGARGGAAGGRGRGGRGGSARGTGAASASTTTPGGGARRLPRTQDGTSSSAAAPTGEPSQTLIFVANLPFSTDDEGLKAAFASYKITSAFVAKRFGRKSKGYGFVDAESHEEQQRIINEGKGLTIGDREVQLRIANNKPEPSKEADAAQDAPATSTTDGATTATETTA</sequence>
<feature type="region of interest" description="Disordered" evidence="2">
    <location>
        <begin position="275"/>
        <end position="309"/>
    </location>
</feature>
<dbReference type="CDD" id="cd00590">
    <property type="entry name" value="RRM_SF"/>
    <property type="match status" value="2"/>
</dbReference>
<keyword evidence="1" id="KW-0694">RNA-binding</keyword>
<dbReference type="GO" id="GO:0003729">
    <property type="term" value="F:mRNA binding"/>
    <property type="evidence" value="ECO:0007669"/>
    <property type="project" value="TreeGrafter"/>
</dbReference>